<feature type="transmembrane region" description="Helical" evidence="2">
    <location>
        <begin position="92"/>
        <end position="111"/>
    </location>
</feature>
<protein>
    <submittedName>
        <fullName evidence="4">Membrane protein</fullName>
    </submittedName>
</protein>
<feature type="domain" description="EamA" evidence="3">
    <location>
        <begin position="33"/>
        <end position="162"/>
    </location>
</feature>
<dbReference type="SUPFAM" id="SSF103481">
    <property type="entry name" value="Multidrug resistance efflux transporter EmrE"/>
    <property type="match status" value="2"/>
</dbReference>
<evidence type="ECO:0000313" key="4">
    <source>
        <dbReference type="EMBL" id="GHO50496.1"/>
    </source>
</evidence>
<name>A0A8J3I8C2_9CHLR</name>
<feature type="transmembrane region" description="Helical" evidence="2">
    <location>
        <begin position="290"/>
        <end position="308"/>
    </location>
</feature>
<keyword evidence="5" id="KW-1185">Reference proteome</keyword>
<dbReference type="PANTHER" id="PTHR12715:SF4">
    <property type="entry name" value="EAMA DOMAIN-CONTAINING PROTEIN"/>
    <property type="match status" value="1"/>
</dbReference>
<feature type="transmembrane region" description="Helical" evidence="2">
    <location>
        <begin position="63"/>
        <end position="80"/>
    </location>
</feature>
<feature type="transmembrane region" description="Helical" evidence="2">
    <location>
        <begin position="169"/>
        <end position="190"/>
    </location>
</feature>
<feature type="transmembrane region" description="Helical" evidence="2">
    <location>
        <begin position="32"/>
        <end position="51"/>
    </location>
</feature>
<sequence length="319" mass="34337">MKLSQRTKDADIGSHEIFAVANTQARFKMRTALAIGITICCWASSFVGIRVGLHGYSPTHLALLRYLTASLVVALVALVTRMPLPRWRDVPGLALTGIVGIALYNVVLNMGELSVSAGLSSFLVNTNPILTALLSMVFLKERLRIWGWVGILICVLGVSLISLSTGNGISFSPGALLILCAALAQSLYFVWQKPYLGRYTALQCTTYAIWAGTFVLLAFTPGLVTTVQTAPFSETAAVIYLGIFPAALGYVSWAYALASISATRAASFLYLVPVVTLGIAWFWLGEWPTWLALSGGLIAISGVTLVNARGKQQVHRNTH</sequence>
<gene>
    <name evidence="4" type="ORF">KSX_86590</name>
</gene>
<feature type="transmembrane region" description="Helical" evidence="2">
    <location>
        <begin position="236"/>
        <end position="258"/>
    </location>
</feature>
<dbReference type="InterPro" id="IPR000620">
    <property type="entry name" value="EamA_dom"/>
</dbReference>
<reference evidence="4" key="1">
    <citation type="submission" date="2020-10" db="EMBL/GenBank/DDBJ databases">
        <title>Taxonomic study of unclassified bacteria belonging to the class Ktedonobacteria.</title>
        <authorList>
            <person name="Yabe S."/>
            <person name="Wang C.M."/>
            <person name="Zheng Y."/>
            <person name="Sakai Y."/>
            <person name="Cavaletti L."/>
            <person name="Monciardini P."/>
            <person name="Donadio S."/>
        </authorList>
    </citation>
    <scope>NUCLEOTIDE SEQUENCE</scope>
    <source>
        <strain evidence="4">SOSP1-1</strain>
    </source>
</reference>
<evidence type="ECO:0000256" key="1">
    <source>
        <dbReference type="ARBA" id="ARBA00007362"/>
    </source>
</evidence>
<evidence type="ECO:0000259" key="3">
    <source>
        <dbReference type="Pfam" id="PF00892"/>
    </source>
</evidence>
<dbReference type="EMBL" id="BNJF01000008">
    <property type="protein sequence ID" value="GHO50496.1"/>
    <property type="molecule type" value="Genomic_DNA"/>
</dbReference>
<dbReference type="GO" id="GO:0016020">
    <property type="term" value="C:membrane"/>
    <property type="evidence" value="ECO:0007669"/>
    <property type="project" value="InterPro"/>
</dbReference>
<dbReference type="InterPro" id="IPR052756">
    <property type="entry name" value="Alkyne_AA_exporter"/>
</dbReference>
<accession>A0A8J3I8C2</accession>
<feature type="transmembrane region" description="Helical" evidence="2">
    <location>
        <begin position="117"/>
        <end position="138"/>
    </location>
</feature>
<comment type="caution">
    <text evidence="4">The sequence shown here is derived from an EMBL/GenBank/DDBJ whole genome shotgun (WGS) entry which is preliminary data.</text>
</comment>
<dbReference type="AlphaFoldDB" id="A0A8J3I8C2"/>
<proteinExistence type="inferred from homology"/>
<organism evidence="4 5">
    <name type="scientific">Ktedonospora formicarum</name>
    <dbReference type="NCBI Taxonomy" id="2778364"/>
    <lineage>
        <taxon>Bacteria</taxon>
        <taxon>Bacillati</taxon>
        <taxon>Chloroflexota</taxon>
        <taxon>Ktedonobacteria</taxon>
        <taxon>Ktedonobacterales</taxon>
        <taxon>Ktedonobacteraceae</taxon>
        <taxon>Ktedonospora</taxon>
    </lineage>
</organism>
<dbReference type="Proteomes" id="UP000612362">
    <property type="component" value="Unassembled WGS sequence"/>
</dbReference>
<dbReference type="Pfam" id="PF00892">
    <property type="entry name" value="EamA"/>
    <property type="match status" value="2"/>
</dbReference>
<keyword evidence="2" id="KW-0472">Membrane</keyword>
<comment type="similarity">
    <text evidence="1">Belongs to the EamA transporter family.</text>
</comment>
<evidence type="ECO:0000313" key="5">
    <source>
        <dbReference type="Proteomes" id="UP000612362"/>
    </source>
</evidence>
<dbReference type="InterPro" id="IPR037185">
    <property type="entry name" value="EmrE-like"/>
</dbReference>
<keyword evidence="2" id="KW-0812">Transmembrane</keyword>
<keyword evidence="2" id="KW-1133">Transmembrane helix</keyword>
<feature type="transmembrane region" description="Helical" evidence="2">
    <location>
        <begin position="265"/>
        <end position="284"/>
    </location>
</feature>
<feature type="domain" description="EamA" evidence="3">
    <location>
        <begin position="173"/>
        <end position="307"/>
    </location>
</feature>
<feature type="transmembrane region" description="Helical" evidence="2">
    <location>
        <begin position="145"/>
        <end position="163"/>
    </location>
</feature>
<dbReference type="PANTHER" id="PTHR12715">
    <property type="entry name" value="TRANSPORTER, DRUG/METABOLITE EXPORTER FAMILY"/>
    <property type="match status" value="1"/>
</dbReference>
<feature type="transmembrane region" description="Helical" evidence="2">
    <location>
        <begin position="202"/>
        <end position="224"/>
    </location>
</feature>
<dbReference type="RefSeq" id="WP_220199497.1">
    <property type="nucleotide sequence ID" value="NZ_BNJF01000008.1"/>
</dbReference>
<evidence type="ECO:0000256" key="2">
    <source>
        <dbReference type="SAM" id="Phobius"/>
    </source>
</evidence>